<feature type="compositionally biased region" description="Polar residues" evidence="1">
    <location>
        <begin position="51"/>
        <end position="60"/>
    </location>
</feature>
<evidence type="ECO:0000256" key="1">
    <source>
        <dbReference type="SAM" id="MobiDB-lite"/>
    </source>
</evidence>
<sequence length="173" mass="18074">MAQEGVGMSTAKADKKSDLNFQFFSEHNDTDGSFSVLAELGLDDDDDSIVTSAINNTSDTGPLPRSLPNFESADDMVHLRQANRNINSHSANSTMASDRAGDRESSDVMSKSGIAGRHSTGNTTKPGGRPKAGSEGSVTMTRNRTLSSGLTPKISISDHGSGAADSVIDAVQV</sequence>
<feature type="compositionally biased region" description="Polar residues" evidence="1">
    <location>
        <begin position="136"/>
        <end position="150"/>
    </location>
</feature>
<dbReference type="AlphaFoldDB" id="A0A0L0F8W5"/>
<evidence type="ECO:0000313" key="2">
    <source>
        <dbReference type="EMBL" id="KNC73164.1"/>
    </source>
</evidence>
<dbReference type="GeneID" id="25914782"/>
<dbReference type="EMBL" id="KQ245982">
    <property type="protein sequence ID" value="KNC73164.1"/>
    <property type="molecule type" value="Genomic_DNA"/>
</dbReference>
<reference evidence="2 3" key="1">
    <citation type="submission" date="2011-02" db="EMBL/GenBank/DDBJ databases">
        <title>The Genome Sequence of Sphaeroforma arctica JP610.</title>
        <authorList>
            <consortium name="The Broad Institute Genome Sequencing Platform"/>
            <person name="Russ C."/>
            <person name="Cuomo C."/>
            <person name="Young S.K."/>
            <person name="Zeng Q."/>
            <person name="Gargeya S."/>
            <person name="Alvarado L."/>
            <person name="Berlin A."/>
            <person name="Chapman S.B."/>
            <person name="Chen Z."/>
            <person name="Freedman E."/>
            <person name="Gellesch M."/>
            <person name="Goldberg J."/>
            <person name="Griggs A."/>
            <person name="Gujja S."/>
            <person name="Heilman E."/>
            <person name="Heiman D."/>
            <person name="Howarth C."/>
            <person name="Mehta T."/>
            <person name="Neiman D."/>
            <person name="Pearson M."/>
            <person name="Roberts A."/>
            <person name="Saif S."/>
            <person name="Shea T."/>
            <person name="Shenoy N."/>
            <person name="Sisk P."/>
            <person name="Stolte C."/>
            <person name="Sykes S."/>
            <person name="White J."/>
            <person name="Yandava C."/>
            <person name="Burger G."/>
            <person name="Gray M.W."/>
            <person name="Holland P.W.H."/>
            <person name="King N."/>
            <person name="Lang F.B.F."/>
            <person name="Roger A.J."/>
            <person name="Ruiz-Trillo I."/>
            <person name="Haas B."/>
            <person name="Nusbaum C."/>
            <person name="Birren B."/>
        </authorList>
    </citation>
    <scope>NUCLEOTIDE SEQUENCE [LARGE SCALE GENOMIC DNA]</scope>
    <source>
        <strain evidence="2 3">JP610</strain>
    </source>
</reference>
<gene>
    <name evidence="2" type="ORF">SARC_14278</name>
</gene>
<dbReference type="Proteomes" id="UP000054560">
    <property type="component" value="Unassembled WGS sequence"/>
</dbReference>
<feature type="compositionally biased region" description="Polar residues" evidence="1">
    <location>
        <begin position="84"/>
        <end position="96"/>
    </location>
</feature>
<dbReference type="RefSeq" id="XP_014147066.1">
    <property type="nucleotide sequence ID" value="XM_014291591.1"/>
</dbReference>
<organism evidence="2 3">
    <name type="scientific">Sphaeroforma arctica JP610</name>
    <dbReference type="NCBI Taxonomy" id="667725"/>
    <lineage>
        <taxon>Eukaryota</taxon>
        <taxon>Ichthyosporea</taxon>
        <taxon>Ichthyophonida</taxon>
        <taxon>Sphaeroforma</taxon>
    </lineage>
</organism>
<proteinExistence type="predicted"/>
<feature type="region of interest" description="Disordered" evidence="1">
    <location>
        <begin position="51"/>
        <end position="70"/>
    </location>
</feature>
<name>A0A0L0F8W5_9EUKA</name>
<accession>A0A0L0F8W5</accession>
<feature type="non-terminal residue" evidence="2">
    <location>
        <position position="173"/>
    </location>
</feature>
<feature type="region of interest" description="Disordered" evidence="1">
    <location>
        <begin position="84"/>
        <end position="173"/>
    </location>
</feature>
<protein>
    <submittedName>
        <fullName evidence="2">Uncharacterized protein</fullName>
    </submittedName>
</protein>
<keyword evidence="3" id="KW-1185">Reference proteome</keyword>
<evidence type="ECO:0000313" key="3">
    <source>
        <dbReference type="Proteomes" id="UP000054560"/>
    </source>
</evidence>